<dbReference type="AlphaFoldDB" id="A0A540WI76"/>
<dbReference type="SUPFAM" id="SSF52777">
    <property type="entry name" value="CoA-dependent acyltransferases"/>
    <property type="match status" value="3"/>
</dbReference>
<protein>
    <submittedName>
        <fullName evidence="3">Non-ribosomal peptide synthetase</fullName>
    </submittedName>
</protein>
<dbReference type="Pfam" id="PF00668">
    <property type="entry name" value="Condensation"/>
    <property type="match status" value="2"/>
</dbReference>
<dbReference type="PANTHER" id="PTHR45398">
    <property type="match status" value="1"/>
</dbReference>
<dbReference type="RefSeq" id="WP_246137905.1">
    <property type="nucleotide sequence ID" value="NZ_VIFM01000524.1"/>
</dbReference>
<name>A0A540WI76_9BACT</name>
<feature type="non-terminal residue" evidence="3">
    <location>
        <position position="1"/>
    </location>
</feature>
<organism evidence="3 4">
    <name type="scientific">Myxococcus llanfairpwllgwyngyllgogerychwyrndrobwllllantysiliogogogochensis</name>
    <dbReference type="NCBI Taxonomy" id="2590453"/>
    <lineage>
        <taxon>Bacteria</taxon>
        <taxon>Pseudomonadati</taxon>
        <taxon>Myxococcota</taxon>
        <taxon>Myxococcia</taxon>
        <taxon>Myxococcales</taxon>
        <taxon>Cystobacterineae</taxon>
        <taxon>Myxococcaceae</taxon>
        <taxon>Myxococcus</taxon>
    </lineage>
</organism>
<sequence length="549" mass="61183">VDVPCLEAALRAVVAHHDTLRLRFTRRQDGTWHQEFTGLESLVRLEQVDLSSVPEAELPAAMESEASRIHASHRLEEGLLLRAALFHLGAERGSRLLLSVHHLGVDGVSWRTLLEDLGAGYVQSRQGRPVALPPRSTSFKTWASKLSDFARSEDVARERTYWLEEGRLEAPVLPRDGAGGATSVASSRTVEVSLDEAQTRLLLQETPAAWRAHINDVLLTAVAESLTHWMGQPRLRVELEGHGREPFSDDVDLSRTVGWLTTLYPVTLDVSGTTSLGGRLRAVRDSLRRLPRKGLGYGLLRHLADDEQSQHLRALPRAQVLFNYLGQFHQSAGDDSALNPFTATREPLGALRAPKAALSHLLEINGYVFEGRLTLVWTYSQAAHRPETIQSLADHCLHTLRRLIDDRDSDDARRFTPTDFPLAKLSQSVLDRVLPAGALADDLYPLSPMQQGMLFHTLTAPGSGVYVTQLAWTFGGAVDMTAFRRTWEAVIQRQPSLRTSFVPEDAGQPLQWVHPEATLPWEEHDWRGADEAEQQSRFDTLISEDRARG</sequence>
<dbReference type="Gene3D" id="3.30.559.10">
    <property type="entry name" value="Chloramphenicol acetyltransferase-like domain"/>
    <property type="match status" value="2"/>
</dbReference>
<dbReference type="CDD" id="cd19534">
    <property type="entry name" value="E_NRPS"/>
    <property type="match status" value="1"/>
</dbReference>
<proteinExistence type="predicted"/>
<dbReference type="GO" id="GO:0003824">
    <property type="term" value="F:catalytic activity"/>
    <property type="evidence" value="ECO:0007669"/>
    <property type="project" value="InterPro"/>
</dbReference>
<keyword evidence="4" id="KW-1185">Reference proteome</keyword>
<dbReference type="InterPro" id="IPR010060">
    <property type="entry name" value="NRPS_synth"/>
</dbReference>
<accession>A0A540WI76</accession>
<comment type="caution">
    <text evidence="3">The sequence shown here is derived from an EMBL/GenBank/DDBJ whole genome shotgun (WGS) entry which is preliminary data.</text>
</comment>
<evidence type="ECO:0000259" key="2">
    <source>
        <dbReference type="Pfam" id="PF00668"/>
    </source>
</evidence>
<feature type="compositionally biased region" description="Basic and acidic residues" evidence="1">
    <location>
        <begin position="527"/>
        <end position="536"/>
    </location>
</feature>
<dbReference type="Proteomes" id="UP000315369">
    <property type="component" value="Unassembled WGS sequence"/>
</dbReference>
<feature type="domain" description="Condensation" evidence="2">
    <location>
        <begin position="1"/>
        <end position="419"/>
    </location>
</feature>
<feature type="domain" description="Condensation" evidence="2">
    <location>
        <begin position="442"/>
        <end position="546"/>
    </location>
</feature>
<evidence type="ECO:0000313" key="4">
    <source>
        <dbReference type="Proteomes" id="UP000315369"/>
    </source>
</evidence>
<evidence type="ECO:0000313" key="3">
    <source>
        <dbReference type="EMBL" id="TQF08597.1"/>
    </source>
</evidence>
<dbReference type="NCBIfam" id="TIGR01720">
    <property type="entry name" value="NRPS-para261"/>
    <property type="match status" value="1"/>
</dbReference>
<reference evidence="3 4" key="1">
    <citation type="submission" date="2019-06" db="EMBL/GenBank/DDBJ databases">
        <authorList>
            <person name="Livingstone P."/>
            <person name="Whitworth D."/>
        </authorList>
    </citation>
    <scope>NUCLEOTIDE SEQUENCE [LARGE SCALE GENOMIC DNA]</scope>
    <source>
        <strain evidence="3 4">AM401</strain>
    </source>
</reference>
<dbReference type="PANTHER" id="PTHR45398:SF1">
    <property type="entry name" value="ENZYME, PUTATIVE (JCVI)-RELATED"/>
    <property type="match status" value="1"/>
</dbReference>
<dbReference type="Gene3D" id="3.30.559.30">
    <property type="entry name" value="Nonribosomal peptide synthetase, condensation domain"/>
    <property type="match status" value="1"/>
</dbReference>
<dbReference type="EMBL" id="VIFM01000524">
    <property type="protein sequence ID" value="TQF08597.1"/>
    <property type="molecule type" value="Genomic_DNA"/>
</dbReference>
<evidence type="ECO:0000256" key="1">
    <source>
        <dbReference type="SAM" id="MobiDB-lite"/>
    </source>
</evidence>
<gene>
    <name evidence="3" type="ORF">FJV41_49080</name>
</gene>
<feature type="non-terminal residue" evidence="3">
    <location>
        <position position="549"/>
    </location>
</feature>
<dbReference type="InterPro" id="IPR023213">
    <property type="entry name" value="CAT-like_dom_sf"/>
</dbReference>
<dbReference type="InterPro" id="IPR001242">
    <property type="entry name" value="Condensation_dom"/>
</dbReference>
<feature type="region of interest" description="Disordered" evidence="1">
    <location>
        <begin position="527"/>
        <end position="549"/>
    </location>
</feature>